<protein>
    <submittedName>
        <fullName evidence="1">Uncharacterized protein</fullName>
    </submittedName>
</protein>
<gene>
    <name evidence="1" type="ORF">E3N88_34310</name>
</gene>
<dbReference type="Proteomes" id="UP000326396">
    <property type="component" value="Linkage Group LG7"/>
</dbReference>
<sequence>MSYEFTLYELQLIQAFHKLLDSCIRLWSILHIIRGVRIDVGRQPSLIKLKDHIKLPIPLLQTTVISSARHMTTAQQPPITRGSTHKLTATTITSRSRILFTNAMVWAWPWESWTGRSNGSSP</sequence>
<organism evidence="1 2">
    <name type="scientific">Mikania micrantha</name>
    <name type="common">bitter vine</name>
    <dbReference type="NCBI Taxonomy" id="192012"/>
    <lineage>
        <taxon>Eukaryota</taxon>
        <taxon>Viridiplantae</taxon>
        <taxon>Streptophyta</taxon>
        <taxon>Embryophyta</taxon>
        <taxon>Tracheophyta</taxon>
        <taxon>Spermatophyta</taxon>
        <taxon>Magnoliopsida</taxon>
        <taxon>eudicotyledons</taxon>
        <taxon>Gunneridae</taxon>
        <taxon>Pentapetalae</taxon>
        <taxon>asterids</taxon>
        <taxon>campanulids</taxon>
        <taxon>Asterales</taxon>
        <taxon>Asteraceae</taxon>
        <taxon>Asteroideae</taxon>
        <taxon>Heliantheae alliance</taxon>
        <taxon>Eupatorieae</taxon>
        <taxon>Mikania</taxon>
    </lineage>
</organism>
<evidence type="ECO:0000313" key="1">
    <source>
        <dbReference type="EMBL" id="KAD3066430.1"/>
    </source>
</evidence>
<dbReference type="EMBL" id="SZYD01000017">
    <property type="protein sequence ID" value="KAD3066430.1"/>
    <property type="molecule type" value="Genomic_DNA"/>
</dbReference>
<accession>A0A5N6LXS5</accession>
<name>A0A5N6LXS5_9ASTR</name>
<proteinExistence type="predicted"/>
<comment type="caution">
    <text evidence="1">The sequence shown here is derived from an EMBL/GenBank/DDBJ whole genome shotgun (WGS) entry which is preliminary data.</text>
</comment>
<reference evidence="1 2" key="1">
    <citation type="submission" date="2019-05" db="EMBL/GenBank/DDBJ databases">
        <title>Mikania micrantha, genome provides insights into the molecular mechanism of rapid growth.</title>
        <authorList>
            <person name="Liu B."/>
        </authorList>
    </citation>
    <scope>NUCLEOTIDE SEQUENCE [LARGE SCALE GENOMIC DNA]</scope>
    <source>
        <strain evidence="1">NLD-2019</strain>
        <tissue evidence="1">Leaf</tissue>
    </source>
</reference>
<keyword evidence="2" id="KW-1185">Reference proteome</keyword>
<dbReference type="AlphaFoldDB" id="A0A5N6LXS5"/>
<evidence type="ECO:0000313" key="2">
    <source>
        <dbReference type="Proteomes" id="UP000326396"/>
    </source>
</evidence>